<keyword evidence="3" id="KW-1185">Reference proteome</keyword>
<feature type="transmembrane region" description="Helical" evidence="1">
    <location>
        <begin position="72"/>
        <end position="91"/>
    </location>
</feature>
<evidence type="ECO:0000256" key="1">
    <source>
        <dbReference type="SAM" id="Phobius"/>
    </source>
</evidence>
<dbReference type="RefSeq" id="WP_058118405.1">
    <property type="nucleotide sequence ID" value="NZ_CP011307.1"/>
</dbReference>
<keyword evidence="1" id="KW-0472">Membrane</keyword>
<dbReference type="AlphaFoldDB" id="A0A0S2W7G5"/>
<accession>A0A0S2W7G5</accession>
<reference evidence="2 3" key="1">
    <citation type="journal article" date="2015" name="Nat. Commun.">
        <title>Production of butyrate from lysine and the Amadori product fructoselysine by a human gut commensal.</title>
        <authorList>
            <person name="Bui T.P."/>
            <person name="Ritari J."/>
            <person name="Boeren S."/>
            <person name="de Waard P."/>
            <person name="Plugge C.M."/>
            <person name="de Vos W.M."/>
        </authorList>
    </citation>
    <scope>NUCLEOTIDE SEQUENCE [LARGE SCALE GENOMIC DNA]</scope>
    <source>
        <strain evidence="2 3">AF211</strain>
    </source>
</reference>
<gene>
    <name evidence="2" type="ORF">IB211_02856</name>
</gene>
<keyword evidence="1" id="KW-1133">Transmembrane helix</keyword>
<protein>
    <submittedName>
        <fullName evidence="2">Uncharacterized protein</fullName>
    </submittedName>
</protein>
<name>A0A0S2W7G5_9FIRM</name>
<dbReference type="Proteomes" id="UP000064844">
    <property type="component" value="Chromosome"/>
</dbReference>
<reference evidence="3" key="2">
    <citation type="submission" date="2015-04" db="EMBL/GenBank/DDBJ databases">
        <title>A butyrogenic pathway from the amino acid lysine in a human gut commensal.</title>
        <authorList>
            <person name="de Vos W.M."/>
            <person name="Bui N.T.P."/>
            <person name="Plugge C.M."/>
            <person name="Ritari J."/>
        </authorList>
    </citation>
    <scope>NUCLEOTIDE SEQUENCE [LARGE SCALE GENOMIC DNA]</scope>
    <source>
        <strain evidence="3">AF211</strain>
    </source>
</reference>
<dbReference type="EMBL" id="CP011307">
    <property type="protein sequence ID" value="ALP95247.1"/>
    <property type="molecule type" value="Genomic_DNA"/>
</dbReference>
<evidence type="ECO:0000313" key="2">
    <source>
        <dbReference type="EMBL" id="ALP95247.1"/>
    </source>
</evidence>
<dbReference type="KEGG" id="ibu:IB211_02856"/>
<dbReference type="STRING" id="1297617.IB211_02856"/>
<dbReference type="PATRIC" id="fig|1297617.4.peg.2940"/>
<evidence type="ECO:0000313" key="3">
    <source>
        <dbReference type="Proteomes" id="UP000064844"/>
    </source>
</evidence>
<sequence>MYDTARRVALVKQRVRENTRRRQRREAISLSAACMLLCAALMQTAGTVVGPGQTAAWGVFGAMLLREDAGGYVLVGVVSFAAAAAITALCFRLRIREKQKKGAANKPTRHEKEEKSQ</sequence>
<keyword evidence="1" id="KW-0812">Transmembrane</keyword>
<proteinExistence type="predicted"/>
<organism evidence="2 3">
    <name type="scientific">Intestinimonas butyriciproducens</name>
    <dbReference type="NCBI Taxonomy" id="1297617"/>
    <lineage>
        <taxon>Bacteria</taxon>
        <taxon>Bacillati</taxon>
        <taxon>Bacillota</taxon>
        <taxon>Clostridia</taxon>
        <taxon>Eubacteriales</taxon>
        <taxon>Intestinimonas</taxon>
    </lineage>
</organism>